<comment type="caution">
    <text evidence="4">The sequence shown here is derived from an EMBL/GenBank/DDBJ whole genome shotgun (WGS) entry which is preliminary data.</text>
</comment>
<dbReference type="Pfam" id="PF00350">
    <property type="entry name" value="Dynamin_N"/>
    <property type="match status" value="1"/>
</dbReference>
<dbReference type="Gene3D" id="3.40.640.10">
    <property type="entry name" value="Type I PLP-dependent aspartate aminotransferase-like (Major domain)"/>
    <property type="match status" value="1"/>
</dbReference>
<dbReference type="SUPFAM" id="SSF53383">
    <property type="entry name" value="PLP-dependent transferases"/>
    <property type="match status" value="1"/>
</dbReference>
<reference evidence="4 5" key="1">
    <citation type="submission" date="2024-10" db="EMBL/GenBank/DDBJ databases">
        <title>Updated reference genomes for cyclostephanoid diatoms.</title>
        <authorList>
            <person name="Roberts W.R."/>
            <person name="Alverson A.J."/>
        </authorList>
    </citation>
    <scope>NUCLEOTIDE SEQUENCE [LARGE SCALE GENOMIC DNA]</scope>
    <source>
        <strain evidence="4 5">AJA276-08</strain>
    </source>
</reference>
<dbReference type="AlphaFoldDB" id="A0ABD3PK41"/>
<name>A0ABD3PK41_9STRA</name>
<dbReference type="Proteomes" id="UP001530315">
    <property type="component" value="Unassembled WGS sequence"/>
</dbReference>
<keyword evidence="5" id="KW-1185">Reference proteome</keyword>
<proteinExistence type="predicted"/>
<dbReference type="SUPFAM" id="SSF52540">
    <property type="entry name" value="P-loop containing nucleoside triphosphate hydrolases"/>
    <property type="match status" value="1"/>
</dbReference>
<evidence type="ECO:0000256" key="1">
    <source>
        <dbReference type="ARBA" id="ARBA00022898"/>
    </source>
</evidence>
<feature type="region of interest" description="Disordered" evidence="2">
    <location>
        <begin position="323"/>
        <end position="347"/>
    </location>
</feature>
<evidence type="ECO:0000256" key="2">
    <source>
        <dbReference type="SAM" id="MobiDB-lite"/>
    </source>
</evidence>
<evidence type="ECO:0000313" key="5">
    <source>
        <dbReference type="Proteomes" id="UP001530315"/>
    </source>
</evidence>
<dbReference type="InterPro" id="IPR015424">
    <property type="entry name" value="PyrdxlP-dep_Trfase"/>
</dbReference>
<dbReference type="InterPro" id="IPR015421">
    <property type="entry name" value="PyrdxlP-dep_Trfase_major"/>
</dbReference>
<dbReference type="PANTHER" id="PTHR43092:SF2">
    <property type="entry name" value="HERCYNYLCYSTEINE SULFOXIDE LYASE"/>
    <property type="match status" value="1"/>
</dbReference>
<dbReference type="EMBL" id="JALLAZ020000740">
    <property type="protein sequence ID" value="KAL3788156.1"/>
    <property type="molecule type" value="Genomic_DNA"/>
</dbReference>
<gene>
    <name evidence="4" type="ORF">ACHAW5_006604</name>
</gene>
<dbReference type="PANTHER" id="PTHR43092">
    <property type="entry name" value="L-CYSTEINE DESULFHYDRASE"/>
    <property type="match status" value="1"/>
</dbReference>
<organism evidence="4 5">
    <name type="scientific">Stephanodiscus triporus</name>
    <dbReference type="NCBI Taxonomy" id="2934178"/>
    <lineage>
        <taxon>Eukaryota</taxon>
        <taxon>Sar</taxon>
        <taxon>Stramenopiles</taxon>
        <taxon>Ochrophyta</taxon>
        <taxon>Bacillariophyta</taxon>
        <taxon>Coscinodiscophyceae</taxon>
        <taxon>Thalassiosirophycidae</taxon>
        <taxon>Stephanodiscales</taxon>
        <taxon>Stephanodiscaceae</taxon>
        <taxon>Stephanodiscus</taxon>
    </lineage>
</organism>
<accession>A0ABD3PK41</accession>
<dbReference type="SMART" id="SM00053">
    <property type="entry name" value="DYNc"/>
    <property type="match status" value="1"/>
</dbReference>
<dbReference type="InterPro" id="IPR001401">
    <property type="entry name" value="Dynamin_GTPase"/>
</dbReference>
<sequence length="741" mass="81460">MTHSARDMVDFVTKDETDASRLREGTAMVQNVTSGMNAFVGGHRRASLTGGGWRRDRSVFYYDIAYGSNKKICKHYHGDDAIEIPFEEDCLPLFRNISTRKEDGDWDDDVAEIYISALDATIRKYVRGGGGNNEGRPEEHGMVVVVDGAHALWSLPLDLGSLLSPSDSDGCGGGGHVDAYLTNCHKWFSSPRGAAFVFCADPKVRDTILSRPAVISHGIDDGFLSRFMWDGCRDYSAQLSLPAVLDHWNNVINLDYARMEVRTNLREGIRILCSHWHPGVDSSCLDDDDGGNSTEAGLTLVPLGMHAPTMALVRLPDRTSGDGGRLFGGGARPSSSSDGGGGRKTSADAKRVQDYLYGRRVEVPVKCVRGVLYVRVSCHLYNTADEFDRLGQVALDFVERKKKGSEFSERRIVEEEWDSITGAIADAQAHIIKTSGKEVSRDVVSVDVYGPHCENLTLIDLPGIVRTAGKQESATLAEDIQGLMNDYLKNSRCVILAVLPCNVDFHNSQILAEARKVDPATKRTIPVLTKPDLIDDGGEMSVKELLLGMKTDSFSMGFHMMDLIRSSFKGIEDDLKTKRDEASMAYQDLGNVPSNLSDKRSLFLSMKEELWKGISSKTLDGRGISLHSGAKMIPSAKFHELTKSFQDSLNSSKLANISEVSVGKDVVVIHDQKEVFGKVMAIDKDKVYLKEIVTKNWPTTGFEKFNTSKPGTICLLDEVMVSLPKGDKVVSVNPESLASIW</sequence>
<protein>
    <recommendedName>
        <fullName evidence="3">Dynamin GTPase domain-containing protein</fullName>
    </recommendedName>
</protein>
<dbReference type="PRINTS" id="PR00195">
    <property type="entry name" value="DYNAMIN"/>
</dbReference>
<keyword evidence="1" id="KW-0663">Pyridoxal phosphate</keyword>
<evidence type="ECO:0000313" key="4">
    <source>
        <dbReference type="EMBL" id="KAL3788156.1"/>
    </source>
</evidence>
<dbReference type="InterPro" id="IPR045063">
    <property type="entry name" value="Dynamin_N"/>
</dbReference>
<dbReference type="Gene3D" id="3.40.50.300">
    <property type="entry name" value="P-loop containing nucleotide triphosphate hydrolases"/>
    <property type="match status" value="1"/>
</dbReference>
<evidence type="ECO:0000259" key="3">
    <source>
        <dbReference type="SMART" id="SM00053"/>
    </source>
</evidence>
<dbReference type="InterPro" id="IPR022812">
    <property type="entry name" value="Dynamin"/>
</dbReference>
<dbReference type="InterPro" id="IPR027417">
    <property type="entry name" value="P-loop_NTPase"/>
</dbReference>
<feature type="domain" description="Dynamin GTPase" evidence="3">
    <location>
        <begin position="361"/>
        <end position="574"/>
    </location>
</feature>